<feature type="domain" description="ABC-2 type transporter transmembrane" evidence="7">
    <location>
        <begin position="23"/>
        <end position="373"/>
    </location>
</feature>
<keyword evidence="5 6" id="KW-0472">Membrane</keyword>
<dbReference type="Pfam" id="PF12698">
    <property type="entry name" value="ABC2_membrane_3"/>
    <property type="match status" value="1"/>
</dbReference>
<evidence type="ECO:0000256" key="3">
    <source>
        <dbReference type="ARBA" id="ARBA00022692"/>
    </source>
</evidence>
<gene>
    <name evidence="8" type="ORF">C1A40_07075</name>
</gene>
<feature type="transmembrane region" description="Helical" evidence="6">
    <location>
        <begin position="304"/>
        <end position="326"/>
    </location>
</feature>
<evidence type="ECO:0000256" key="6">
    <source>
        <dbReference type="SAM" id="Phobius"/>
    </source>
</evidence>
<proteinExistence type="predicted"/>
<dbReference type="Gene3D" id="3.40.1710.10">
    <property type="entry name" value="abc type-2 transporter like domain"/>
    <property type="match status" value="1"/>
</dbReference>
<comment type="subcellular location">
    <subcellularLocation>
        <location evidence="1">Cell membrane</location>
        <topology evidence="1">Multi-pass membrane protein</topology>
    </subcellularLocation>
</comment>
<evidence type="ECO:0000256" key="2">
    <source>
        <dbReference type="ARBA" id="ARBA00022475"/>
    </source>
</evidence>
<dbReference type="EMBL" id="CP025938">
    <property type="protein sequence ID" value="AUS05249.1"/>
    <property type="molecule type" value="Genomic_DNA"/>
</dbReference>
<keyword evidence="4 6" id="KW-1133">Transmembrane helix</keyword>
<dbReference type="OrthoDB" id="9811522at2"/>
<feature type="transmembrane region" description="Helical" evidence="6">
    <location>
        <begin position="21"/>
        <end position="41"/>
    </location>
</feature>
<organism evidence="8 9">
    <name type="scientific">Pseudotamlana carrageenivorans</name>
    <dbReference type="NCBI Taxonomy" id="2069432"/>
    <lineage>
        <taxon>Bacteria</taxon>
        <taxon>Pseudomonadati</taxon>
        <taxon>Bacteroidota</taxon>
        <taxon>Flavobacteriia</taxon>
        <taxon>Flavobacteriales</taxon>
        <taxon>Flavobacteriaceae</taxon>
        <taxon>Pseudotamlana</taxon>
    </lineage>
</organism>
<dbReference type="AlphaFoldDB" id="A0A2I7SH79"/>
<feature type="transmembrane region" description="Helical" evidence="6">
    <location>
        <begin position="269"/>
        <end position="292"/>
    </location>
</feature>
<evidence type="ECO:0000313" key="8">
    <source>
        <dbReference type="EMBL" id="AUS05249.1"/>
    </source>
</evidence>
<keyword evidence="2" id="KW-1003">Cell membrane</keyword>
<evidence type="ECO:0000256" key="4">
    <source>
        <dbReference type="ARBA" id="ARBA00022989"/>
    </source>
</evidence>
<dbReference type="PANTHER" id="PTHR30294">
    <property type="entry name" value="MEMBRANE COMPONENT OF ABC TRANSPORTER YHHJ-RELATED"/>
    <property type="match status" value="1"/>
</dbReference>
<dbReference type="GO" id="GO:0140359">
    <property type="term" value="F:ABC-type transporter activity"/>
    <property type="evidence" value="ECO:0007669"/>
    <property type="project" value="InterPro"/>
</dbReference>
<dbReference type="GO" id="GO:0005886">
    <property type="term" value="C:plasma membrane"/>
    <property type="evidence" value="ECO:0007669"/>
    <property type="project" value="UniProtKB-SubCell"/>
</dbReference>
<dbReference type="RefSeq" id="WP_102995293.1">
    <property type="nucleotide sequence ID" value="NZ_CP025938.1"/>
</dbReference>
<keyword evidence="9" id="KW-1185">Reference proteome</keyword>
<dbReference type="Proteomes" id="UP000236592">
    <property type="component" value="Chromosome"/>
</dbReference>
<dbReference type="PANTHER" id="PTHR30294:SF29">
    <property type="entry name" value="MULTIDRUG ABC TRANSPORTER PERMEASE YBHS-RELATED"/>
    <property type="match status" value="1"/>
</dbReference>
<feature type="transmembrane region" description="Helical" evidence="6">
    <location>
        <begin position="185"/>
        <end position="207"/>
    </location>
</feature>
<evidence type="ECO:0000313" key="9">
    <source>
        <dbReference type="Proteomes" id="UP000236592"/>
    </source>
</evidence>
<dbReference type="InterPro" id="IPR051449">
    <property type="entry name" value="ABC-2_transporter_component"/>
</dbReference>
<keyword evidence="3 6" id="KW-0812">Transmembrane</keyword>
<sequence>MKYSIINIIVREFLILKKRPAAWVLILVIPTVIFFYLGYIYKEGGIETVNIAVLDLDQSALSRKVISNVEAAPKLKIIKFLNSNDKLEDVFIKYPEVKGFYVIPEHFEKQIFRGEQTKLLVYSNASNIVFGNLIYKEAASFINTMSAGINYNAFKTQGIPNKKALKMIMPVKVHVKPLYNPYYNYLFYLIPGLTTVLLQMLVFLLAARSINSEYTNNTYSELLNLANGKLFNIIFGKLLAYTIVGFMVGVFIFSTVHPLLGIPISPSTLAFLPVVLLFVMVNAMLGMMVSAIFKNEAIAMDVSFVYNSPAFVFSGFTFPIMAMPAFNMWYAQLIPYTHFLSAFIKGVEMSTPFVFLTQQVIYLLLFLAVGYIVTTTILLVRHKKSMV</sequence>
<reference evidence="9" key="1">
    <citation type="submission" date="2018-01" db="EMBL/GenBank/DDBJ databases">
        <title>Complete genome of Tamlana sp. UJ94.</title>
        <authorList>
            <person name="Jung J."/>
            <person name="Chung D."/>
            <person name="Bae S.S."/>
            <person name="Baek K."/>
        </authorList>
    </citation>
    <scope>NUCLEOTIDE SEQUENCE [LARGE SCALE GENOMIC DNA]</scope>
    <source>
        <strain evidence="9">UJ94</strain>
    </source>
</reference>
<evidence type="ECO:0000256" key="5">
    <source>
        <dbReference type="ARBA" id="ARBA00023136"/>
    </source>
</evidence>
<evidence type="ECO:0000256" key="1">
    <source>
        <dbReference type="ARBA" id="ARBA00004651"/>
    </source>
</evidence>
<feature type="transmembrane region" description="Helical" evidence="6">
    <location>
        <begin position="238"/>
        <end position="257"/>
    </location>
</feature>
<evidence type="ECO:0000259" key="7">
    <source>
        <dbReference type="Pfam" id="PF12698"/>
    </source>
</evidence>
<dbReference type="KEGG" id="taj:C1A40_07075"/>
<name>A0A2I7SH79_9FLAO</name>
<feature type="transmembrane region" description="Helical" evidence="6">
    <location>
        <begin position="360"/>
        <end position="380"/>
    </location>
</feature>
<accession>A0A2I7SH79</accession>
<protein>
    <recommendedName>
        <fullName evidence="7">ABC-2 type transporter transmembrane domain-containing protein</fullName>
    </recommendedName>
</protein>
<dbReference type="InterPro" id="IPR013525">
    <property type="entry name" value="ABC2_TM"/>
</dbReference>